<name>A0A432DS65_9FLAO</name>
<sequence>MKDYIKESRSFKLWSEILNDATYLDQFISGKEDQHEILDYKMSMLSSKTVLQEKVISIRR</sequence>
<gene>
    <name evidence="1" type="ORF">EJ377_15075</name>
</gene>
<dbReference type="EMBL" id="RYFC01000003">
    <property type="protein sequence ID" value="RTZ45976.1"/>
    <property type="molecule type" value="Genomic_DNA"/>
</dbReference>
<accession>A0A432DS65</accession>
<proteinExistence type="predicted"/>
<evidence type="ECO:0000313" key="2">
    <source>
        <dbReference type="Proteomes" id="UP000276953"/>
    </source>
</evidence>
<protein>
    <submittedName>
        <fullName evidence="1">Uncharacterized protein</fullName>
    </submittedName>
</protein>
<comment type="caution">
    <text evidence="1">The sequence shown here is derived from an EMBL/GenBank/DDBJ whole genome shotgun (WGS) entry which is preliminary data.</text>
</comment>
<organism evidence="1 2">
    <name type="scientific">Chryseobacterium arthrosphaerae</name>
    <dbReference type="NCBI Taxonomy" id="651561"/>
    <lineage>
        <taxon>Bacteria</taxon>
        <taxon>Pseudomonadati</taxon>
        <taxon>Bacteroidota</taxon>
        <taxon>Flavobacteriia</taxon>
        <taxon>Flavobacteriales</taxon>
        <taxon>Weeksellaceae</taxon>
        <taxon>Chryseobacterium group</taxon>
        <taxon>Chryseobacterium</taxon>
    </lineage>
</organism>
<evidence type="ECO:0000313" key="1">
    <source>
        <dbReference type="EMBL" id="RTZ45976.1"/>
    </source>
</evidence>
<reference evidence="1 2" key="1">
    <citation type="submission" date="2018-12" db="EMBL/GenBank/DDBJ databases">
        <title>Draft Genome Sequence of Chryseobacterium arthrosphaerae strain ED882-96 Isolated from the Blood of a Patient with Liver Cirrhosis in Taiwan.</title>
        <authorList>
            <person name="Lin J.-N."/>
            <person name="Lai C.-H."/>
            <person name="Yang C.-H."/>
            <person name="Huang Y.-H."/>
        </authorList>
    </citation>
    <scope>NUCLEOTIDE SEQUENCE [LARGE SCALE GENOMIC DNA]</scope>
    <source>
        <strain evidence="1 2">ED882-96</strain>
    </source>
</reference>
<dbReference type="Proteomes" id="UP000276953">
    <property type="component" value="Unassembled WGS sequence"/>
</dbReference>
<dbReference type="AlphaFoldDB" id="A0A432DS65"/>